<protein>
    <recommendedName>
        <fullName evidence="3">Glycosyl transferase family 1 domain-containing protein</fullName>
    </recommendedName>
</protein>
<reference evidence="2" key="1">
    <citation type="journal article" date="2019" name="Int. J. Syst. Evol. Microbiol.">
        <title>The Global Catalogue of Microorganisms (GCM) 10K type strain sequencing project: providing services to taxonomists for standard genome sequencing and annotation.</title>
        <authorList>
            <consortium name="The Broad Institute Genomics Platform"/>
            <consortium name="The Broad Institute Genome Sequencing Center for Infectious Disease"/>
            <person name="Wu L."/>
            <person name="Ma J."/>
        </authorList>
    </citation>
    <scope>NUCLEOTIDE SEQUENCE [LARGE SCALE GENOMIC DNA]</scope>
    <source>
        <strain evidence="2">JCM 17125</strain>
    </source>
</reference>
<accession>A0ABP7DZ28</accession>
<comment type="caution">
    <text evidence="1">The sequence shown here is derived from an EMBL/GenBank/DDBJ whole genome shotgun (WGS) entry which is preliminary data.</text>
</comment>
<keyword evidence="2" id="KW-1185">Reference proteome</keyword>
<name>A0ABP7DZ28_9MICO</name>
<proteinExistence type="predicted"/>
<dbReference type="Gene3D" id="3.40.50.2000">
    <property type="entry name" value="Glycogen Phosphorylase B"/>
    <property type="match status" value="2"/>
</dbReference>
<gene>
    <name evidence="1" type="ORF">GCM10022399_30990</name>
</gene>
<dbReference type="Pfam" id="PF13692">
    <property type="entry name" value="Glyco_trans_1_4"/>
    <property type="match status" value="1"/>
</dbReference>
<dbReference type="CDD" id="cd03801">
    <property type="entry name" value="GT4_PimA-like"/>
    <property type="match status" value="1"/>
</dbReference>
<dbReference type="PANTHER" id="PTHR12526">
    <property type="entry name" value="GLYCOSYLTRANSFERASE"/>
    <property type="match status" value="1"/>
</dbReference>
<evidence type="ECO:0008006" key="3">
    <source>
        <dbReference type="Google" id="ProtNLM"/>
    </source>
</evidence>
<organism evidence="1 2">
    <name type="scientific">Terrabacter ginsenosidimutans</name>
    <dbReference type="NCBI Taxonomy" id="490575"/>
    <lineage>
        <taxon>Bacteria</taxon>
        <taxon>Bacillati</taxon>
        <taxon>Actinomycetota</taxon>
        <taxon>Actinomycetes</taxon>
        <taxon>Micrococcales</taxon>
        <taxon>Intrasporangiaceae</taxon>
        <taxon>Terrabacter</taxon>
    </lineage>
</organism>
<evidence type="ECO:0000313" key="1">
    <source>
        <dbReference type="EMBL" id="GAA3711981.1"/>
    </source>
</evidence>
<dbReference type="EMBL" id="BAABDC010000005">
    <property type="protein sequence ID" value="GAA3711981.1"/>
    <property type="molecule type" value="Genomic_DNA"/>
</dbReference>
<dbReference type="SUPFAM" id="SSF53756">
    <property type="entry name" value="UDP-Glycosyltransferase/glycogen phosphorylase"/>
    <property type="match status" value="1"/>
</dbReference>
<evidence type="ECO:0000313" key="2">
    <source>
        <dbReference type="Proteomes" id="UP001501468"/>
    </source>
</evidence>
<dbReference type="Proteomes" id="UP001501468">
    <property type="component" value="Unassembled WGS sequence"/>
</dbReference>
<sequence length="216" mass="23213">MNFIRELPERDDTARANLGLREGDVAVIMVAHMYPTNVAHFADVGVKGHEVFIDAAAKAHAADARLKFLIVGDEFVGDGAYRRRLEARAALASDSIRFLGHRDDVPVLLALMDVAANPSLSESASYTMMEASLTGLPVVASSVGGLPDTVVDGVTGLLVPPRDVEALSAAFLTLADDAQLRRDMGRAGRIHVQQSFDITKTVDSLERIYDEVLGRG</sequence>